<dbReference type="EMBL" id="BAOP01000021">
    <property type="protein sequence ID" value="GAC80758.1"/>
    <property type="molecule type" value="Genomic_DNA"/>
</dbReference>
<gene>
    <name evidence="1" type="ORF">GM1_021_00440</name>
</gene>
<dbReference type="AlphaFoldDB" id="M3VBS2"/>
<dbReference type="RefSeq" id="WP_008379995.1">
    <property type="nucleotide sequence ID" value="NZ_BAOP01000021.1"/>
</dbReference>
<protein>
    <recommendedName>
        <fullName evidence="3">SWIM-type domain-containing protein</fullName>
    </recommendedName>
</protein>
<evidence type="ECO:0000313" key="1">
    <source>
        <dbReference type="EMBL" id="GAC80758.1"/>
    </source>
</evidence>
<evidence type="ECO:0000313" key="2">
    <source>
        <dbReference type="Proteomes" id="UP000035009"/>
    </source>
</evidence>
<dbReference type="STRING" id="410332.SAMN04488550_2640"/>
<dbReference type="OrthoDB" id="188274at2"/>
<dbReference type="eggNOG" id="COG4279">
    <property type="taxonomic scope" value="Bacteria"/>
</dbReference>
<comment type="caution">
    <text evidence="1">The sequence shown here is derived from an EMBL/GenBank/DDBJ whole genome shotgun (WGS) entry which is preliminary data.</text>
</comment>
<name>M3VBS2_GORML</name>
<accession>M3VBS2</accession>
<reference evidence="1 2" key="1">
    <citation type="submission" date="2013-02" db="EMBL/GenBank/DDBJ databases">
        <title>Whole genome shotgun sequence of Gordonia malaquae NBRC 108250.</title>
        <authorList>
            <person name="Yoshida I."/>
            <person name="Hosoyama A."/>
            <person name="Tsuchikane K."/>
            <person name="Ando Y."/>
            <person name="Baba S."/>
            <person name="Ohji S."/>
            <person name="Hamada M."/>
            <person name="Tamura T."/>
            <person name="Yamazoe A."/>
            <person name="Yamazaki S."/>
            <person name="Fujita N."/>
        </authorList>
    </citation>
    <scope>NUCLEOTIDE SEQUENCE [LARGE SCALE GENOMIC DNA]</scope>
    <source>
        <strain evidence="1 2">NBRC 108250</strain>
    </source>
</reference>
<keyword evidence="2" id="KW-1185">Reference proteome</keyword>
<evidence type="ECO:0008006" key="3">
    <source>
        <dbReference type="Google" id="ProtNLM"/>
    </source>
</evidence>
<proteinExistence type="predicted"/>
<organism evidence="1 2">
    <name type="scientific">Gordonia malaquae NBRC 108250</name>
    <dbReference type="NCBI Taxonomy" id="1223542"/>
    <lineage>
        <taxon>Bacteria</taxon>
        <taxon>Bacillati</taxon>
        <taxon>Actinomycetota</taxon>
        <taxon>Actinomycetes</taxon>
        <taxon>Mycobacteriales</taxon>
        <taxon>Gordoniaceae</taxon>
        <taxon>Gordonia</taxon>
    </lineage>
</organism>
<dbReference type="Proteomes" id="UP000035009">
    <property type="component" value="Unassembled WGS sequence"/>
</dbReference>
<sequence>MTNVNAEYGYTVWGRDFLRVVEPTSITKPEPMLPRARSLARSSVSGVVVDGRHVRGTIARGGSASVAYLEFTPMDRSTAESLAAIVGSAPTASALTDQAHDTLAGTPELAVVDCSCKARTARCIHVLTLLYDTVRRVDEDPRIALQLRGFHDSVDAPPESEAVPRWTPLSALDPATFYG</sequence>